<dbReference type="Proteomes" id="UP000825729">
    <property type="component" value="Unassembled WGS sequence"/>
</dbReference>
<protein>
    <submittedName>
        <fullName evidence="1">Uncharacterized protein</fullName>
    </submittedName>
</protein>
<keyword evidence="2" id="KW-1185">Reference proteome</keyword>
<comment type="caution">
    <text evidence="1">The sequence shown here is derived from an EMBL/GenBank/DDBJ whole genome shotgun (WGS) entry which is preliminary data.</text>
</comment>
<proteinExistence type="predicted"/>
<sequence length="228" mass="26210">MERCACGRNFHGKGGPLPMAGENRFYFARSRLPASLIIPFSYFRLQAMNEKSLSGIFPFHTACVCCRRRRRLFKQIQEGEEKFKFSASFSQRCLVRKVTRRRKSPVPAPEWRRSHLVNSLEFVRAGTRASAVGTRAFDCRLKLLHFVRPIYRIWAISAIYLLLYPSSCSCSGQYIFLYRLQNQGTRRIPNVVYGANEVEEFHPAVEGSGSDGWGLGCRLRITNLKETE</sequence>
<evidence type="ECO:0000313" key="2">
    <source>
        <dbReference type="Proteomes" id="UP000825729"/>
    </source>
</evidence>
<dbReference type="EMBL" id="JAINDJ010000007">
    <property type="protein sequence ID" value="KAG9441199.1"/>
    <property type="molecule type" value="Genomic_DNA"/>
</dbReference>
<organism evidence="1 2">
    <name type="scientific">Aristolochia fimbriata</name>
    <name type="common">White veined hardy Dutchman's pipe vine</name>
    <dbReference type="NCBI Taxonomy" id="158543"/>
    <lineage>
        <taxon>Eukaryota</taxon>
        <taxon>Viridiplantae</taxon>
        <taxon>Streptophyta</taxon>
        <taxon>Embryophyta</taxon>
        <taxon>Tracheophyta</taxon>
        <taxon>Spermatophyta</taxon>
        <taxon>Magnoliopsida</taxon>
        <taxon>Magnoliidae</taxon>
        <taxon>Piperales</taxon>
        <taxon>Aristolochiaceae</taxon>
        <taxon>Aristolochia</taxon>
    </lineage>
</organism>
<evidence type="ECO:0000313" key="1">
    <source>
        <dbReference type="EMBL" id="KAG9441199.1"/>
    </source>
</evidence>
<accession>A0AAV7DXG8</accession>
<dbReference type="AlphaFoldDB" id="A0AAV7DXG8"/>
<name>A0AAV7DXG8_ARIFI</name>
<reference evidence="1 2" key="1">
    <citation type="submission" date="2021-07" db="EMBL/GenBank/DDBJ databases">
        <title>The Aristolochia fimbriata genome: insights into angiosperm evolution, floral development and chemical biosynthesis.</title>
        <authorList>
            <person name="Jiao Y."/>
        </authorList>
    </citation>
    <scope>NUCLEOTIDE SEQUENCE [LARGE SCALE GENOMIC DNA]</scope>
    <source>
        <strain evidence="1">IBCAS-2021</strain>
        <tissue evidence="1">Leaf</tissue>
    </source>
</reference>
<gene>
    <name evidence="1" type="ORF">H6P81_017053</name>
</gene>